<evidence type="ECO:0000256" key="3">
    <source>
        <dbReference type="ARBA" id="ARBA00023082"/>
    </source>
</evidence>
<name>A0A7Y9ZKM0_9ACTN</name>
<dbReference type="AlphaFoldDB" id="A0A7Y9ZKM0"/>
<feature type="region of interest" description="Disordered" evidence="5">
    <location>
        <begin position="86"/>
        <end position="111"/>
    </location>
</feature>
<dbReference type="InterPro" id="IPR014284">
    <property type="entry name" value="RNA_pol_sigma-70_dom"/>
</dbReference>
<dbReference type="GO" id="GO:0016987">
    <property type="term" value="F:sigma factor activity"/>
    <property type="evidence" value="ECO:0007669"/>
    <property type="project" value="UniProtKB-KW"/>
</dbReference>
<dbReference type="SUPFAM" id="SSF88946">
    <property type="entry name" value="Sigma2 domain of RNA polymerase sigma factors"/>
    <property type="match status" value="1"/>
</dbReference>
<dbReference type="SUPFAM" id="SSF88659">
    <property type="entry name" value="Sigma3 and sigma4 domains of RNA polymerase sigma factors"/>
    <property type="match status" value="1"/>
</dbReference>
<sequence>MTEELELAVAGAAAGDGEAMRTLYEALASRVAGYLEFRGAADPDGMTNDVFVRVLTRMAEITGGWPGFRAYVFTVAHGKLVDELRSRDRRPAHTEYDADSDPRTHASAEDQALERAGSSDVLAVLDLLPEDQRAVITLRVLGELTLKETAAAIGRSEVAVKKLQSKALGSLRRLLSTGQSDPGSATTSEGFR</sequence>
<dbReference type="InterPro" id="IPR036388">
    <property type="entry name" value="WH-like_DNA-bd_sf"/>
</dbReference>
<protein>
    <submittedName>
        <fullName evidence="7">RNA polymerase sigma-70 factor (ECF subfamily)</fullName>
    </submittedName>
</protein>
<dbReference type="PANTHER" id="PTHR43133:SF57">
    <property type="entry name" value="RNA POLYMERASE SIGMA-70 FACTOR"/>
    <property type="match status" value="1"/>
</dbReference>
<evidence type="ECO:0000259" key="6">
    <source>
        <dbReference type="Pfam" id="PF04545"/>
    </source>
</evidence>
<keyword evidence="4" id="KW-0804">Transcription</keyword>
<proteinExistence type="inferred from homology"/>
<comment type="similarity">
    <text evidence="1">Belongs to the sigma-70 factor family. ECF subfamily.</text>
</comment>
<evidence type="ECO:0000313" key="8">
    <source>
        <dbReference type="Proteomes" id="UP000562045"/>
    </source>
</evidence>
<evidence type="ECO:0000256" key="1">
    <source>
        <dbReference type="ARBA" id="ARBA00010641"/>
    </source>
</evidence>
<dbReference type="EMBL" id="JACBZM010000001">
    <property type="protein sequence ID" value="NYI46581.1"/>
    <property type="molecule type" value="Genomic_DNA"/>
</dbReference>
<dbReference type="PANTHER" id="PTHR43133">
    <property type="entry name" value="RNA POLYMERASE ECF-TYPE SIGMA FACTO"/>
    <property type="match status" value="1"/>
</dbReference>
<dbReference type="CDD" id="cd06171">
    <property type="entry name" value="Sigma70_r4"/>
    <property type="match status" value="1"/>
</dbReference>
<feature type="domain" description="RNA polymerase sigma-70 region 4" evidence="6">
    <location>
        <begin position="124"/>
        <end position="172"/>
    </location>
</feature>
<accession>A0A7Y9ZKM0</accession>
<organism evidence="7 8">
    <name type="scientific">Nocardioides aromaticivorans</name>
    <dbReference type="NCBI Taxonomy" id="200618"/>
    <lineage>
        <taxon>Bacteria</taxon>
        <taxon>Bacillati</taxon>
        <taxon>Actinomycetota</taxon>
        <taxon>Actinomycetes</taxon>
        <taxon>Propionibacteriales</taxon>
        <taxon>Nocardioidaceae</taxon>
        <taxon>Nocardioides</taxon>
    </lineage>
</organism>
<dbReference type="InterPro" id="IPR013324">
    <property type="entry name" value="RNA_pol_sigma_r3/r4-like"/>
</dbReference>
<dbReference type="Proteomes" id="UP000562045">
    <property type="component" value="Unassembled WGS sequence"/>
</dbReference>
<keyword evidence="2" id="KW-0805">Transcription regulation</keyword>
<reference evidence="7 8" key="1">
    <citation type="submission" date="2020-07" db="EMBL/GenBank/DDBJ databases">
        <title>Sequencing the genomes of 1000 actinobacteria strains.</title>
        <authorList>
            <person name="Klenk H.-P."/>
        </authorList>
    </citation>
    <scope>NUCLEOTIDE SEQUENCE [LARGE SCALE GENOMIC DNA]</scope>
    <source>
        <strain evidence="7 8">DSM 15131</strain>
    </source>
</reference>
<dbReference type="GO" id="GO:0006352">
    <property type="term" value="P:DNA-templated transcription initiation"/>
    <property type="evidence" value="ECO:0007669"/>
    <property type="project" value="InterPro"/>
</dbReference>
<gene>
    <name evidence="7" type="ORF">BJ993_003661</name>
</gene>
<dbReference type="Pfam" id="PF04545">
    <property type="entry name" value="Sigma70_r4"/>
    <property type="match status" value="1"/>
</dbReference>
<dbReference type="Gene3D" id="1.10.1740.10">
    <property type="match status" value="1"/>
</dbReference>
<comment type="caution">
    <text evidence="7">The sequence shown here is derived from an EMBL/GenBank/DDBJ whole genome shotgun (WGS) entry which is preliminary data.</text>
</comment>
<evidence type="ECO:0000256" key="4">
    <source>
        <dbReference type="ARBA" id="ARBA00023163"/>
    </source>
</evidence>
<dbReference type="InterPro" id="IPR013325">
    <property type="entry name" value="RNA_pol_sigma_r2"/>
</dbReference>
<dbReference type="Gene3D" id="1.10.10.10">
    <property type="entry name" value="Winged helix-like DNA-binding domain superfamily/Winged helix DNA-binding domain"/>
    <property type="match status" value="1"/>
</dbReference>
<keyword evidence="3" id="KW-0731">Sigma factor</keyword>
<dbReference type="InterPro" id="IPR007630">
    <property type="entry name" value="RNA_pol_sigma70_r4"/>
</dbReference>
<dbReference type="RefSeq" id="WP_179650432.1">
    <property type="nucleotide sequence ID" value="NZ_JACBZM010000001.1"/>
</dbReference>
<evidence type="ECO:0000313" key="7">
    <source>
        <dbReference type="EMBL" id="NYI46581.1"/>
    </source>
</evidence>
<evidence type="ECO:0000256" key="5">
    <source>
        <dbReference type="SAM" id="MobiDB-lite"/>
    </source>
</evidence>
<dbReference type="InterPro" id="IPR039425">
    <property type="entry name" value="RNA_pol_sigma-70-like"/>
</dbReference>
<evidence type="ECO:0000256" key="2">
    <source>
        <dbReference type="ARBA" id="ARBA00023015"/>
    </source>
</evidence>
<feature type="compositionally biased region" description="Basic and acidic residues" evidence="5">
    <location>
        <begin position="86"/>
        <end position="108"/>
    </location>
</feature>
<dbReference type="NCBIfam" id="TIGR02937">
    <property type="entry name" value="sigma70-ECF"/>
    <property type="match status" value="1"/>
</dbReference>